<dbReference type="PANTHER" id="PTHR32196">
    <property type="entry name" value="ABC TRANSPORTER PERMEASE PROTEIN YPHD-RELATED-RELATED"/>
    <property type="match status" value="1"/>
</dbReference>
<keyword evidence="7" id="KW-1185">Reference proteome</keyword>
<dbReference type="GO" id="GO:0005886">
    <property type="term" value="C:plasma membrane"/>
    <property type="evidence" value="ECO:0007669"/>
    <property type="project" value="UniProtKB-SubCell"/>
</dbReference>
<dbReference type="OrthoDB" id="9808136at2"/>
<sequence length="338" mass="35053">MTTTATKDVSAKAGRGSTRTRGLIHWAKGQYPLYILIALLIVAALSTDSFFTARNLTNLILQASVIGIVVLAQFLIVLTGGIDISVGSVVGLAGVMSAMIIGGASVPLAIIVAIAVGVLIGLLNGYFVAFRGLEPFIVTLGMLSLARGLVYTFTEGVPVQPQAENFRAIATATILGFPLIGIIWLVLALAVWFMARRTVFGRRIFAIGSSPEAAYASGVPVKQTLLAVYIIAGAMVGFAGFLLASRVGVGTPTAGTLYELDSIAAVVIGGASLRGGKGSVLGAVFGTLIFGIITNLLVLLNVSTFLQDAFRGGLILVAVVMTTVHFRSGKKKTVLSIP</sequence>
<dbReference type="Pfam" id="PF02653">
    <property type="entry name" value="BPD_transp_2"/>
    <property type="match status" value="1"/>
</dbReference>
<evidence type="ECO:0000256" key="1">
    <source>
        <dbReference type="ARBA" id="ARBA00004651"/>
    </source>
</evidence>
<dbReference type="AlphaFoldDB" id="A0A2V3DLZ4"/>
<evidence type="ECO:0000256" key="2">
    <source>
        <dbReference type="ARBA" id="ARBA00022475"/>
    </source>
</evidence>
<dbReference type="PANTHER" id="PTHR32196:SF72">
    <property type="entry name" value="RIBOSE IMPORT PERMEASE PROTEIN RBSC"/>
    <property type="match status" value="1"/>
</dbReference>
<evidence type="ECO:0000313" key="6">
    <source>
        <dbReference type="EMBL" id="PXA63945.1"/>
    </source>
</evidence>
<keyword evidence="4" id="KW-1133">Transmembrane helix</keyword>
<evidence type="ECO:0000313" key="7">
    <source>
        <dbReference type="Proteomes" id="UP000246303"/>
    </source>
</evidence>
<dbReference type="Proteomes" id="UP000246303">
    <property type="component" value="Unassembled WGS sequence"/>
</dbReference>
<gene>
    <name evidence="6" type="ORF">CVS29_17680</name>
</gene>
<evidence type="ECO:0000256" key="5">
    <source>
        <dbReference type="ARBA" id="ARBA00023136"/>
    </source>
</evidence>
<keyword evidence="2" id="KW-1003">Cell membrane</keyword>
<evidence type="ECO:0000256" key="4">
    <source>
        <dbReference type="ARBA" id="ARBA00022989"/>
    </source>
</evidence>
<dbReference type="CDD" id="cd06579">
    <property type="entry name" value="TM_PBP1_transp_AraH_like"/>
    <property type="match status" value="1"/>
</dbReference>
<name>A0A2V3DLZ4_9MICC</name>
<dbReference type="InterPro" id="IPR001851">
    <property type="entry name" value="ABC_transp_permease"/>
</dbReference>
<keyword evidence="5" id="KW-0472">Membrane</keyword>
<reference evidence="6 7" key="1">
    <citation type="submission" date="2018-05" db="EMBL/GenBank/DDBJ databases">
        <title>Genetic diversity of glacier-inhabiting Cryobacterium bacteria in China and description of Cryobacterium mengkeensis sp. nov. and Arthrobacter glacialis sp. nov.</title>
        <authorList>
            <person name="Liu Q."/>
            <person name="Xin Y.-H."/>
        </authorList>
    </citation>
    <scope>NUCLEOTIDE SEQUENCE [LARGE SCALE GENOMIC DNA]</scope>
    <source>
        <strain evidence="6 7">GP3</strain>
    </source>
</reference>
<keyword evidence="3" id="KW-0812">Transmembrane</keyword>
<evidence type="ECO:0000256" key="3">
    <source>
        <dbReference type="ARBA" id="ARBA00022692"/>
    </source>
</evidence>
<dbReference type="RefSeq" id="WP_110107919.1">
    <property type="nucleotide sequence ID" value="NZ_JACBZZ010000001.1"/>
</dbReference>
<dbReference type="GO" id="GO:0022857">
    <property type="term" value="F:transmembrane transporter activity"/>
    <property type="evidence" value="ECO:0007669"/>
    <property type="project" value="InterPro"/>
</dbReference>
<proteinExistence type="predicted"/>
<protein>
    <submittedName>
        <fullName evidence="6">ABC transporter permease</fullName>
    </submittedName>
</protein>
<organism evidence="6 7">
    <name type="scientific">Arthrobacter psychrochitiniphilus</name>
    <dbReference type="NCBI Taxonomy" id="291045"/>
    <lineage>
        <taxon>Bacteria</taxon>
        <taxon>Bacillati</taxon>
        <taxon>Actinomycetota</taxon>
        <taxon>Actinomycetes</taxon>
        <taxon>Micrococcales</taxon>
        <taxon>Micrococcaceae</taxon>
        <taxon>Arthrobacter</taxon>
    </lineage>
</organism>
<comment type="subcellular location">
    <subcellularLocation>
        <location evidence="1">Cell membrane</location>
        <topology evidence="1">Multi-pass membrane protein</topology>
    </subcellularLocation>
</comment>
<dbReference type="EMBL" id="QHLZ01000019">
    <property type="protein sequence ID" value="PXA63945.1"/>
    <property type="molecule type" value="Genomic_DNA"/>
</dbReference>
<comment type="caution">
    <text evidence="6">The sequence shown here is derived from an EMBL/GenBank/DDBJ whole genome shotgun (WGS) entry which is preliminary data.</text>
</comment>
<accession>A0A2V3DLZ4</accession>